<dbReference type="GO" id="GO:0016846">
    <property type="term" value="F:carbon-sulfur lyase activity"/>
    <property type="evidence" value="ECO:0007669"/>
    <property type="project" value="TreeGrafter"/>
</dbReference>
<evidence type="ECO:0000313" key="6">
    <source>
        <dbReference type="Proteomes" id="UP000199705"/>
    </source>
</evidence>
<dbReference type="PANTHER" id="PTHR11808:SF80">
    <property type="entry name" value="CYSTATHIONINE GAMMA-LYASE"/>
    <property type="match status" value="1"/>
</dbReference>
<dbReference type="InterPro" id="IPR000277">
    <property type="entry name" value="Cys/Met-Metab_PyrdxlP-dep_enz"/>
</dbReference>
<proteinExistence type="inferred from homology"/>
<evidence type="ECO:0000313" key="5">
    <source>
        <dbReference type="EMBL" id="SDH63021.1"/>
    </source>
</evidence>
<accession>A0A1G8DZM0</accession>
<dbReference type="GO" id="GO:0019346">
    <property type="term" value="P:transsulfuration"/>
    <property type="evidence" value="ECO:0007669"/>
    <property type="project" value="InterPro"/>
</dbReference>
<dbReference type="CDD" id="cd00614">
    <property type="entry name" value="CGS_like"/>
    <property type="match status" value="1"/>
</dbReference>
<name>A0A1G8DZM0_9SPHI</name>
<dbReference type="InterPro" id="IPR015421">
    <property type="entry name" value="PyrdxlP-dep_Trfase_major"/>
</dbReference>
<dbReference type="FunFam" id="3.40.640.10:FF:000046">
    <property type="entry name" value="Cystathionine gamma-lyase"/>
    <property type="match status" value="1"/>
</dbReference>
<comment type="cofactor">
    <cofactor evidence="1 4">
        <name>pyridoxal 5'-phosphate</name>
        <dbReference type="ChEBI" id="CHEBI:597326"/>
    </cofactor>
</comment>
<dbReference type="InterPro" id="IPR015422">
    <property type="entry name" value="PyrdxlP-dep_Trfase_small"/>
</dbReference>
<feature type="modified residue" description="N6-(pyridoxal phosphate)lysine" evidence="3">
    <location>
        <position position="204"/>
    </location>
</feature>
<sequence length="385" mass="42945">MDLSFILNELGEERENYFNAISPPIMQSSNFSFKDVEALRGAMNDEFESSLYSRGQNPTLTILRKKLAALDGAEDALLFSSGISAISVPILSLLKSGDHIIAVDNLYSWTIKLFKDFLPKFGITTTFIDGTVFENFGQAATPQTRLIYLESPNTFCYELQDIRKVTDFAKSRGIITMIDNSYCSPLYQQPISMGVDLVAQSATKYIGGHSDVVAGVLTGSKAVLKKIFDHEFMNTGPALSPHSAWLLLRGLRTLPLRLQRSFESTRIITEWLASHPAVQDVIWPFSPKFNQADLVSQQMQGCGGLFSLILKHSSFSKIERFCNSLKHILLAVSWGGHESLVVPAIASFSEDEYSADNDHHQLIRMYIGLEDPQYLIADIKQALEK</sequence>
<keyword evidence="5" id="KW-0456">Lyase</keyword>
<dbReference type="PANTHER" id="PTHR11808">
    <property type="entry name" value="TRANS-SULFURATION ENZYME FAMILY MEMBER"/>
    <property type="match status" value="1"/>
</dbReference>
<keyword evidence="2 3" id="KW-0663">Pyridoxal phosphate</keyword>
<evidence type="ECO:0000256" key="1">
    <source>
        <dbReference type="ARBA" id="ARBA00001933"/>
    </source>
</evidence>
<evidence type="ECO:0000256" key="3">
    <source>
        <dbReference type="PIRSR" id="PIRSR001434-2"/>
    </source>
</evidence>
<dbReference type="Proteomes" id="UP000199705">
    <property type="component" value="Unassembled WGS sequence"/>
</dbReference>
<comment type="similarity">
    <text evidence="4">Belongs to the trans-sulfuration enzymes family.</text>
</comment>
<dbReference type="Pfam" id="PF01053">
    <property type="entry name" value="Cys_Met_Meta_PP"/>
    <property type="match status" value="1"/>
</dbReference>
<dbReference type="Gene3D" id="3.40.640.10">
    <property type="entry name" value="Type I PLP-dependent aspartate aminotransferase-like (Major domain)"/>
    <property type="match status" value="1"/>
</dbReference>
<dbReference type="PIRSF" id="PIRSF001434">
    <property type="entry name" value="CGS"/>
    <property type="match status" value="1"/>
</dbReference>
<dbReference type="SUPFAM" id="SSF53383">
    <property type="entry name" value="PLP-dependent transferases"/>
    <property type="match status" value="1"/>
</dbReference>
<protein>
    <submittedName>
        <fullName evidence="5">Cystathionine beta-lyase/cystathionine gamma-synthase</fullName>
    </submittedName>
</protein>
<reference evidence="6" key="1">
    <citation type="submission" date="2016-10" db="EMBL/GenBank/DDBJ databases">
        <authorList>
            <person name="Varghese N."/>
            <person name="Submissions S."/>
        </authorList>
    </citation>
    <scope>NUCLEOTIDE SEQUENCE [LARGE SCALE GENOMIC DNA]</scope>
    <source>
        <strain evidence="6">Gh-67</strain>
    </source>
</reference>
<organism evidence="5 6">
    <name type="scientific">Mucilaginibacter gossypii</name>
    <dbReference type="NCBI Taxonomy" id="551996"/>
    <lineage>
        <taxon>Bacteria</taxon>
        <taxon>Pseudomonadati</taxon>
        <taxon>Bacteroidota</taxon>
        <taxon>Sphingobacteriia</taxon>
        <taxon>Sphingobacteriales</taxon>
        <taxon>Sphingobacteriaceae</taxon>
        <taxon>Mucilaginibacter</taxon>
    </lineage>
</organism>
<evidence type="ECO:0000256" key="2">
    <source>
        <dbReference type="ARBA" id="ARBA00022898"/>
    </source>
</evidence>
<dbReference type="AlphaFoldDB" id="A0A1G8DZM0"/>
<dbReference type="GO" id="GO:0030170">
    <property type="term" value="F:pyridoxal phosphate binding"/>
    <property type="evidence" value="ECO:0007669"/>
    <property type="project" value="InterPro"/>
</dbReference>
<evidence type="ECO:0000256" key="4">
    <source>
        <dbReference type="RuleBase" id="RU362118"/>
    </source>
</evidence>
<dbReference type="STRING" id="551996.SAMN05192573_11171"/>
<dbReference type="RefSeq" id="WP_091171223.1">
    <property type="nucleotide sequence ID" value="NZ_FNCG01000011.1"/>
</dbReference>
<gene>
    <name evidence="5" type="ORF">SAMN05192573_11171</name>
</gene>
<dbReference type="InterPro" id="IPR054542">
    <property type="entry name" value="Cys_met_metab_PP"/>
</dbReference>
<dbReference type="GO" id="GO:0005737">
    <property type="term" value="C:cytoplasm"/>
    <property type="evidence" value="ECO:0007669"/>
    <property type="project" value="TreeGrafter"/>
</dbReference>
<dbReference type="InterPro" id="IPR015424">
    <property type="entry name" value="PyrdxlP-dep_Trfase"/>
</dbReference>
<dbReference type="EMBL" id="FNCG01000011">
    <property type="protein sequence ID" value="SDH63021.1"/>
    <property type="molecule type" value="Genomic_DNA"/>
</dbReference>
<dbReference type="PROSITE" id="PS00868">
    <property type="entry name" value="CYS_MET_METAB_PP"/>
    <property type="match status" value="1"/>
</dbReference>
<dbReference type="Gene3D" id="3.90.1150.10">
    <property type="entry name" value="Aspartate Aminotransferase, domain 1"/>
    <property type="match status" value="1"/>
</dbReference>
<keyword evidence="6" id="KW-1185">Reference proteome</keyword>